<reference evidence="3" key="1">
    <citation type="submission" date="2019-11" db="EMBL/GenBank/DDBJ databases">
        <title>Complete genome sequence of Corynebacterium kalinowskii 1959, a novel Corynebacterium species isolated from soil of a small paddock in Vilsendorf, Germany.</title>
        <authorList>
            <person name="Schaffert L."/>
            <person name="Ruwe M."/>
            <person name="Milse J."/>
            <person name="Hanuschka K."/>
            <person name="Ortseifen V."/>
            <person name="Droste J."/>
            <person name="Brandt D."/>
            <person name="Schlueter L."/>
            <person name="Kutter Y."/>
            <person name="Vinke S."/>
            <person name="Viehoefer P."/>
            <person name="Jacob L."/>
            <person name="Luebke N.-C."/>
            <person name="Schulte-Berndt E."/>
            <person name="Hain C."/>
            <person name="Linder M."/>
            <person name="Schmidt P."/>
            <person name="Wollenschlaeger L."/>
            <person name="Luttermann T."/>
            <person name="Thieme E."/>
            <person name="Hassa J."/>
            <person name="Haak M."/>
            <person name="Wittchen M."/>
            <person name="Mentz A."/>
            <person name="Persicke M."/>
            <person name="Busche T."/>
            <person name="Ruckert C."/>
        </authorList>
    </citation>
    <scope>NUCLEOTIDE SEQUENCE [LARGE SCALE GENOMIC DNA]</scope>
    <source>
        <strain evidence="3">1959</strain>
    </source>
</reference>
<feature type="transmembrane region" description="Helical" evidence="1">
    <location>
        <begin position="6"/>
        <end position="23"/>
    </location>
</feature>
<dbReference type="EMBL" id="CP046452">
    <property type="protein sequence ID" value="QGU02631.1"/>
    <property type="molecule type" value="Genomic_DNA"/>
</dbReference>
<feature type="transmembrane region" description="Helical" evidence="1">
    <location>
        <begin position="128"/>
        <end position="149"/>
    </location>
</feature>
<feature type="transmembrane region" description="Helical" evidence="1">
    <location>
        <begin position="66"/>
        <end position="85"/>
    </location>
</feature>
<keyword evidence="3" id="KW-1185">Reference proteome</keyword>
<keyword evidence="1" id="KW-1133">Transmembrane helix</keyword>
<feature type="transmembrane region" description="Helical" evidence="1">
    <location>
        <begin position="92"/>
        <end position="116"/>
    </location>
</feature>
<keyword evidence="1" id="KW-0812">Transmembrane</keyword>
<organism evidence="2 3">
    <name type="scientific">Corynebacterium kalinowskii</name>
    <dbReference type="NCBI Taxonomy" id="2675216"/>
    <lineage>
        <taxon>Bacteria</taxon>
        <taxon>Bacillati</taxon>
        <taxon>Actinomycetota</taxon>
        <taxon>Actinomycetes</taxon>
        <taxon>Mycobacteriales</taxon>
        <taxon>Corynebacteriaceae</taxon>
        <taxon>Corynebacterium</taxon>
    </lineage>
</organism>
<protein>
    <submittedName>
        <fullName evidence="2">Uncharacterized protein</fullName>
    </submittedName>
</protein>
<accession>A0A6B8VRX6</accession>
<dbReference type="AlphaFoldDB" id="A0A6B8VRX6"/>
<evidence type="ECO:0000313" key="2">
    <source>
        <dbReference type="EMBL" id="QGU02631.1"/>
    </source>
</evidence>
<name>A0A6B8VRX6_9CORY</name>
<proteinExistence type="predicted"/>
<dbReference type="KEGG" id="ckw:CKALI_08875"/>
<feature type="transmembrane region" description="Helical" evidence="1">
    <location>
        <begin position="35"/>
        <end position="54"/>
    </location>
</feature>
<evidence type="ECO:0000256" key="1">
    <source>
        <dbReference type="SAM" id="Phobius"/>
    </source>
</evidence>
<evidence type="ECO:0000313" key="3">
    <source>
        <dbReference type="Proteomes" id="UP000427071"/>
    </source>
</evidence>
<sequence length="165" mass="17538">MYIPAVVMFIGGTIVSAAVHLWARVSEDFPERPAGLSMPIVALLPLATSFVLFFNSFKNFGDSLNLSASIPLASILIAALASTFVGFHAKYLISGLTASGWGSLMGTTLAWVLVTAQRGSDPLWANSLFFVCLALVGVQSLAGLLLGLWSDHRDRDEIRPGAAVK</sequence>
<gene>
    <name evidence="2" type="ORF">CKALI_08875</name>
</gene>
<keyword evidence="1" id="KW-0472">Membrane</keyword>
<dbReference type="Proteomes" id="UP000427071">
    <property type="component" value="Chromosome"/>
</dbReference>